<dbReference type="Gene3D" id="3.40.50.1110">
    <property type="entry name" value="SGNH hydrolase"/>
    <property type="match status" value="1"/>
</dbReference>
<evidence type="ECO:0000256" key="3">
    <source>
        <dbReference type="SAM" id="SignalP"/>
    </source>
</evidence>
<dbReference type="Pfam" id="PF13472">
    <property type="entry name" value="Lipase_GDSL_2"/>
    <property type="match status" value="1"/>
</dbReference>
<comment type="caution">
    <text evidence="5">The sequence shown here is derived from an EMBL/GenBank/DDBJ whole genome shotgun (WGS) entry which is preliminary data.</text>
</comment>
<dbReference type="CDD" id="cd01821">
    <property type="entry name" value="Rhamnogalacturan_acetylesterase_like"/>
    <property type="match status" value="1"/>
</dbReference>
<gene>
    <name evidence="5" type="ORF">DMA12_19940</name>
</gene>
<keyword evidence="2" id="KW-0378">Hydrolase</keyword>
<feature type="signal peptide" evidence="3">
    <location>
        <begin position="1"/>
        <end position="21"/>
    </location>
</feature>
<dbReference type="PANTHER" id="PTHR43695">
    <property type="entry name" value="PUTATIVE (AFU_ORTHOLOGUE AFUA_2G17250)-RELATED"/>
    <property type="match status" value="1"/>
</dbReference>
<dbReference type="Proteomes" id="UP000286716">
    <property type="component" value="Unassembled WGS sequence"/>
</dbReference>
<dbReference type="InterPro" id="IPR013830">
    <property type="entry name" value="SGNH_hydro"/>
</dbReference>
<comment type="similarity">
    <text evidence="1">Belongs to the 'GDSL' lipolytic enzyme family.</text>
</comment>
<proteinExistence type="inferred from homology"/>
<evidence type="ECO:0000256" key="2">
    <source>
        <dbReference type="ARBA" id="ARBA00022801"/>
    </source>
</evidence>
<keyword evidence="3" id="KW-0732">Signal</keyword>
<dbReference type="RefSeq" id="WP_020639940.1">
    <property type="nucleotide sequence ID" value="NZ_QHHU01000026.1"/>
</dbReference>
<dbReference type="InterPro" id="IPR036514">
    <property type="entry name" value="SGNH_hydro_sf"/>
</dbReference>
<dbReference type="InterPro" id="IPR037459">
    <property type="entry name" value="RhgT-like"/>
</dbReference>
<dbReference type="EMBL" id="QHHU01000026">
    <property type="protein sequence ID" value="RSM43209.1"/>
    <property type="molecule type" value="Genomic_DNA"/>
</dbReference>
<dbReference type="SUPFAM" id="SSF49785">
    <property type="entry name" value="Galactose-binding domain-like"/>
    <property type="match status" value="1"/>
</dbReference>
<dbReference type="PANTHER" id="PTHR43695:SF1">
    <property type="entry name" value="RHAMNOGALACTURONAN ACETYLESTERASE"/>
    <property type="match status" value="1"/>
</dbReference>
<dbReference type="AlphaFoldDB" id="A0A428WJE3"/>
<dbReference type="SUPFAM" id="SSF52266">
    <property type="entry name" value="SGNH hydrolase"/>
    <property type="match status" value="1"/>
</dbReference>
<dbReference type="GO" id="GO:0016787">
    <property type="term" value="F:hydrolase activity"/>
    <property type="evidence" value="ECO:0007669"/>
    <property type="project" value="UniProtKB-KW"/>
</dbReference>
<dbReference type="OrthoDB" id="9802318at2"/>
<name>A0A428WJE3_AMYBA</name>
<dbReference type="Gene3D" id="2.60.120.430">
    <property type="entry name" value="Galactose-binding lectin"/>
    <property type="match status" value="1"/>
</dbReference>
<evidence type="ECO:0000259" key="4">
    <source>
        <dbReference type="Pfam" id="PF13472"/>
    </source>
</evidence>
<feature type="chain" id="PRO_5019564320" evidence="3">
    <location>
        <begin position="22"/>
        <end position="333"/>
    </location>
</feature>
<organism evidence="5 6">
    <name type="scientific">Amycolatopsis balhimycina DSM 5908</name>
    <dbReference type="NCBI Taxonomy" id="1081091"/>
    <lineage>
        <taxon>Bacteria</taxon>
        <taxon>Bacillati</taxon>
        <taxon>Actinomycetota</taxon>
        <taxon>Actinomycetes</taxon>
        <taxon>Pseudonocardiales</taxon>
        <taxon>Pseudonocardiaceae</taxon>
        <taxon>Amycolatopsis</taxon>
    </lineage>
</organism>
<dbReference type="InterPro" id="IPR008979">
    <property type="entry name" value="Galactose-bd-like_sf"/>
</dbReference>
<evidence type="ECO:0000256" key="1">
    <source>
        <dbReference type="ARBA" id="ARBA00008668"/>
    </source>
</evidence>
<protein>
    <submittedName>
        <fullName evidence="5">Rhamnogalacturonan acetylesterase</fullName>
    </submittedName>
</protein>
<feature type="domain" description="SGNH hydrolase-type esterase" evidence="4">
    <location>
        <begin position="125"/>
        <end position="283"/>
    </location>
</feature>
<reference evidence="5 6" key="1">
    <citation type="submission" date="2018-05" db="EMBL/GenBank/DDBJ databases">
        <title>Evolution of GPA BGCs.</title>
        <authorList>
            <person name="Waglechner N."/>
            <person name="Wright G.D."/>
        </authorList>
    </citation>
    <scope>NUCLEOTIDE SEQUENCE [LARGE SCALE GENOMIC DNA]</scope>
    <source>
        <strain evidence="5 6">DSM 5908</strain>
    </source>
</reference>
<accession>A0A428WJE3</accession>
<keyword evidence="6" id="KW-1185">Reference proteome</keyword>
<sequence length="333" mass="35317">MIIPVIGALVALSVLPGTADAVNYSFNVPPGDYEVTLTLGSATQPAQTGVQVEARRTMLAPVNTRAGEFRREVLAVNVRSPESMPTGEEGTGTPGLQVHLTGSHPAAVNVSVAPVRRPRLFVVSDSTASDWLKGPKRGWAQELPQLLRPGIVVANYADSGESTGSWLSNPRLFATVKPLIQPGDEVLIQLAHNDKTTPESTFRANLGKLVDGVRQRGGVPVLVTPPVRHQFGPNGKLTPTGLIVNNLGVDLPAVIRDVAGKLHVPLIDLTARSQALLEQLGETASWPLYLTVQHDGVQDYAHFSEYGGTVMAGLVTSGMTDAHLPAAGSPRQR</sequence>
<evidence type="ECO:0000313" key="6">
    <source>
        <dbReference type="Proteomes" id="UP000286716"/>
    </source>
</evidence>
<evidence type="ECO:0000313" key="5">
    <source>
        <dbReference type="EMBL" id="RSM43209.1"/>
    </source>
</evidence>